<evidence type="ECO:0000313" key="2">
    <source>
        <dbReference type="EMBL" id="GAB1316950.1"/>
    </source>
</evidence>
<dbReference type="EMBL" id="BAAFSV010000004">
    <property type="protein sequence ID" value="GAB1316950.1"/>
    <property type="molecule type" value="Genomic_DNA"/>
</dbReference>
<name>A0ABQ0GHC3_9PEZI</name>
<evidence type="ECO:0000256" key="1">
    <source>
        <dbReference type="SAM" id="MobiDB-lite"/>
    </source>
</evidence>
<accession>A0ABQ0GHC3</accession>
<reference evidence="2 3" key="1">
    <citation type="submission" date="2024-09" db="EMBL/GenBank/DDBJ databases">
        <title>Itraconazole resistance in Madurella fahalii resulting from another homologue of gene encoding cytochrome P450 14-alpha sterol demethylase (CYP51).</title>
        <authorList>
            <person name="Yoshioka I."/>
            <person name="Fahal A.H."/>
            <person name="Kaneko S."/>
            <person name="Yaguchi T."/>
        </authorList>
    </citation>
    <scope>NUCLEOTIDE SEQUENCE [LARGE SCALE GENOMIC DNA]</scope>
    <source>
        <strain evidence="2 3">IFM 68171</strain>
    </source>
</reference>
<dbReference type="Proteomes" id="UP001628179">
    <property type="component" value="Unassembled WGS sequence"/>
</dbReference>
<feature type="region of interest" description="Disordered" evidence="1">
    <location>
        <begin position="277"/>
        <end position="303"/>
    </location>
</feature>
<evidence type="ECO:0000313" key="3">
    <source>
        <dbReference type="Proteomes" id="UP001628179"/>
    </source>
</evidence>
<proteinExistence type="predicted"/>
<protein>
    <submittedName>
        <fullName evidence="2">Uncharacterized protein</fullName>
    </submittedName>
</protein>
<keyword evidence="3" id="KW-1185">Reference proteome</keyword>
<organism evidence="2 3">
    <name type="scientific">Madurella fahalii</name>
    <dbReference type="NCBI Taxonomy" id="1157608"/>
    <lineage>
        <taxon>Eukaryota</taxon>
        <taxon>Fungi</taxon>
        <taxon>Dikarya</taxon>
        <taxon>Ascomycota</taxon>
        <taxon>Pezizomycotina</taxon>
        <taxon>Sordariomycetes</taxon>
        <taxon>Sordariomycetidae</taxon>
        <taxon>Sordariales</taxon>
        <taxon>Sordariales incertae sedis</taxon>
        <taxon>Madurella</taxon>
    </lineage>
</organism>
<comment type="caution">
    <text evidence="2">The sequence shown here is derived from an EMBL/GenBank/DDBJ whole genome shotgun (WGS) entry which is preliminary data.</text>
</comment>
<dbReference type="GeneID" id="98177903"/>
<gene>
    <name evidence="2" type="ORF">MFIFM68171_07160</name>
</gene>
<dbReference type="RefSeq" id="XP_070918681.1">
    <property type="nucleotide sequence ID" value="XM_071062580.1"/>
</dbReference>
<sequence>MTFKTGNDAPFGAADNNEQVQIFVLLAHTLQGAGLDKLETALCLMKYVETLTPVALDTLKFHLPYIENLQPDFDPTLNGMTRLGHNRRMPLDIISLVICKAKLRLVEQPRWAHGEQGWVRSMLHRLASAKLRGSVAHDEQWLSNPDCAIWLGIMARLRVMAPRAWNSCLSGATRNAYRVGWLGVFDVKGVELEGTIAAKPVAAPAPTPSPGEDNSIEEAWVAGPAPTTDSTAPALRSMILSQGFFANQTRDRAYLSLIKQLPTLTGKVSRQMRAVPGMQNVRFNNTSQPRRARPLRQQKNTAI</sequence>